<name>A0ABX8ERI9_9ACTN</name>
<comment type="subcellular location">
    <subcellularLocation>
        <location evidence="1">Membrane</location>
    </subcellularLocation>
</comment>
<keyword evidence="2 4" id="KW-0472">Membrane</keyword>
<dbReference type="EMBL" id="CP075371">
    <property type="protein sequence ID" value="QVT81648.1"/>
    <property type="molecule type" value="Genomic_DNA"/>
</dbReference>
<feature type="domain" description="J" evidence="5">
    <location>
        <begin position="4"/>
        <end position="61"/>
    </location>
</feature>
<dbReference type="InterPro" id="IPR001623">
    <property type="entry name" value="DnaJ_domain"/>
</dbReference>
<dbReference type="PANTHER" id="PTHR37042:SF4">
    <property type="entry name" value="OUTER MEMBRANE PROTEIN RV1973"/>
    <property type="match status" value="1"/>
</dbReference>
<dbReference type="Pfam" id="PF00226">
    <property type="entry name" value="DnaJ"/>
    <property type="match status" value="1"/>
</dbReference>
<evidence type="ECO:0000256" key="3">
    <source>
        <dbReference type="SAM" id="MobiDB-lite"/>
    </source>
</evidence>
<keyword evidence="7" id="KW-1185">Reference proteome</keyword>
<dbReference type="Proteomes" id="UP000679307">
    <property type="component" value="Chromosome"/>
</dbReference>
<dbReference type="SUPFAM" id="SSF46565">
    <property type="entry name" value="Chaperone J-domain"/>
    <property type="match status" value="1"/>
</dbReference>
<dbReference type="PRINTS" id="PR00625">
    <property type="entry name" value="JDOMAIN"/>
</dbReference>
<keyword evidence="4" id="KW-0812">Transmembrane</keyword>
<dbReference type="CDD" id="cd06257">
    <property type="entry name" value="DnaJ"/>
    <property type="match status" value="1"/>
</dbReference>
<evidence type="ECO:0000256" key="1">
    <source>
        <dbReference type="ARBA" id="ARBA00004370"/>
    </source>
</evidence>
<organism evidence="6 7">
    <name type="scientific">Nocardioides aquaticus</name>
    <dbReference type="NCBI Taxonomy" id="160826"/>
    <lineage>
        <taxon>Bacteria</taxon>
        <taxon>Bacillati</taxon>
        <taxon>Actinomycetota</taxon>
        <taxon>Actinomycetes</taxon>
        <taxon>Propionibacteriales</taxon>
        <taxon>Nocardioidaceae</taxon>
        <taxon>Nocardioides</taxon>
    </lineage>
</organism>
<feature type="region of interest" description="Disordered" evidence="3">
    <location>
        <begin position="60"/>
        <end position="93"/>
    </location>
</feature>
<keyword evidence="4" id="KW-1133">Transmembrane helix</keyword>
<sequence length="256" mass="28345">MSPTWYDVLGVDRDATPDEVRSAWRRSIADLDPSDRRFRSANEAAEVLLDADRRRAYDASLPAGEEPVPVPEPVPVAATRADERSTTGEDPAGRSGRRLPVLLLAVVGVLAVATVVLAAVVWFRPHVDPDEVDTAQSAAEQAIVPVLSYDYRELEEDAEAARSYLTEDYQEEYTQLFTVISDNAPRTEAVVRAEVIASSVVRTSPDAVEVLLFVNRPTTNKQVTEPVVYRDQVTVTMVREGDEWRVDRLQTTPAPE</sequence>
<accession>A0ABX8ERI9</accession>
<gene>
    <name evidence="6" type="ORF">ENKNEFLB_04061</name>
</gene>
<dbReference type="PROSITE" id="PS50076">
    <property type="entry name" value="DNAJ_2"/>
    <property type="match status" value="1"/>
</dbReference>
<feature type="transmembrane region" description="Helical" evidence="4">
    <location>
        <begin position="101"/>
        <end position="123"/>
    </location>
</feature>
<dbReference type="PANTHER" id="PTHR37042">
    <property type="entry name" value="OUTER MEMBRANE PROTEIN RV1973"/>
    <property type="match status" value="1"/>
</dbReference>
<evidence type="ECO:0000256" key="2">
    <source>
        <dbReference type="ARBA" id="ARBA00023136"/>
    </source>
</evidence>
<proteinExistence type="predicted"/>
<evidence type="ECO:0000256" key="4">
    <source>
        <dbReference type="SAM" id="Phobius"/>
    </source>
</evidence>
<reference evidence="6 7" key="1">
    <citation type="submission" date="2021-05" db="EMBL/GenBank/DDBJ databases">
        <title>Complete genome of Nocardioides aquaticus KCTC 9944T isolated from meromictic and hypersaline Ekho Lake, Antarctica.</title>
        <authorList>
            <person name="Hwang K."/>
            <person name="Kim K.M."/>
            <person name="Choe H."/>
        </authorList>
    </citation>
    <scope>NUCLEOTIDE SEQUENCE [LARGE SCALE GENOMIC DNA]</scope>
    <source>
        <strain evidence="6 7">KCTC 9944</strain>
    </source>
</reference>
<dbReference type="InterPro" id="IPR036869">
    <property type="entry name" value="J_dom_sf"/>
</dbReference>
<evidence type="ECO:0000259" key="5">
    <source>
        <dbReference type="PROSITE" id="PS50076"/>
    </source>
</evidence>
<evidence type="ECO:0000313" key="7">
    <source>
        <dbReference type="Proteomes" id="UP000679307"/>
    </source>
</evidence>
<dbReference type="Gene3D" id="1.10.287.110">
    <property type="entry name" value="DnaJ domain"/>
    <property type="match status" value="1"/>
</dbReference>
<protein>
    <recommendedName>
        <fullName evidence="5">J domain-containing protein</fullName>
    </recommendedName>
</protein>
<evidence type="ECO:0000313" key="6">
    <source>
        <dbReference type="EMBL" id="QVT81648.1"/>
    </source>
</evidence>
<dbReference type="SMART" id="SM00271">
    <property type="entry name" value="DnaJ"/>
    <property type="match status" value="1"/>
</dbReference>
<dbReference type="RefSeq" id="WP_214056991.1">
    <property type="nucleotide sequence ID" value="NZ_BAAAHS010000132.1"/>
</dbReference>